<dbReference type="EMBL" id="JAERQG010000002">
    <property type="protein sequence ID" value="MBL0765529.1"/>
    <property type="molecule type" value="Genomic_DNA"/>
</dbReference>
<keyword evidence="6" id="KW-1185">Reference proteome</keyword>
<dbReference type="PRINTS" id="PR01415">
    <property type="entry name" value="ANKYRIN"/>
</dbReference>
<comment type="caution">
    <text evidence="5">The sequence shown here is derived from an EMBL/GenBank/DDBJ whole genome shotgun (WGS) entry which is preliminary data.</text>
</comment>
<dbReference type="SMART" id="SM00248">
    <property type="entry name" value="ANK"/>
    <property type="match status" value="3"/>
</dbReference>
<dbReference type="InterPro" id="IPR002110">
    <property type="entry name" value="Ankyrin_rpt"/>
</dbReference>
<dbReference type="PROSITE" id="PS51257">
    <property type="entry name" value="PROKAR_LIPOPROTEIN"/>
    <property type="match status" value="1"/>
</dbReference>
<organism evidence="5 6">
    <name type="scientific">Marivirga atlantica</name>
    <dbReference type="NCBI Taxonomy" id="1548457"/>
    <lineage>
        <taxon>Bacteria</taxon>
        <taxon>Pseudomonadati</taxon>
        <taxon>Bacteroidota</taxon>
        <taxon>Cytophagia</taxon>
        <taxon>Cytophagales</taxon>
        <taxon>Marivirgaceae</taxon>
        <taxon>Marivirga</taxon>
    </lineage>
</organism>
<feature type="repeat" description="ANK" evidence="3">
    <location>
        <begin position="111"/>
        <end position="143"/>
    </location>
</feature>
<keyword evidence="1" id="KW-0677">Repeat</keyword>
<dbReference type="PROSITE" id="PS50297">
    <property type="entry name" value="ANK_REP_REGION"/>
    <property type="match status" value="2"/>
</dbReference>
<evidence type="ECO:0000256" key="3">
    <source>
        <dbReference type="PROSITE-ProRule" id="PRU00023"/>
    </source>
</evidence>
<dbReference type="PROSITE" id="PS50088">
    <property type="entry name" value="ANK_REPEAT"/>
    <property type="match status" value="2"/>
</dbReference>
<dbReference type="InterPro" id="IPR036770">
    <property type="entry name" value="Ankyrin_rpt-contain_sf"/>
</dbReference>
<feature type="signal peptide" evidence="4">
    <location>
        <begin position="1"/>
        <end position="30"/>
    </location>
</feature>
<evidence type="ECO:0000256" key="4">
    <source>
        <dbReference type="SAM" id="SignalP"/>
    </source>
</evidence>
<dbReference type="AlphaFoldDB" id="A0A937DK25"/>
<evidence type="ECO:0000313" key="5">
    <source>
        <dbReference type="EMBL" id="MBL0765529.1"/>
    </source>
</evidence>
<feature type="repeat" description="ANK" evidence="3">
    <location>
        <begin position="78"/>
        <end position="110"/>
    </location>
</feature>
<name>A0A937DK25_9BACT</name>
<reference evidence="5" key="1">
    <citation type="submission" date="2021-01" db="EMBL/GenBank/DDBJ databases">
        <title>Marivirga sp. nov., isolated from intertidal surface sediments.</title>
        <authorList>
            <person name="Zhang M."/>
        </authorList>
    </citation>
    <scope>NUCLEOTIDE SEQUENCE</scope>
    <source>
        <strain evidence="5">SM1354</strain>
    </source>
</reference>
<keyword evidence="4" id="KW-0732">Signal</keyword>
<sequence length="197" mass="21132">MKTLKMKSTRNLIMLGLVVVLSTTTSCQQKAEKATSENNSVSAEVPSTPIQEATFFGNIKVIKAHVAAKSDLNAKDAYGSTPLHIAATFGRTDAAKLLIESGANINATSADGSTPLHTAAFYGRVELVKALLAKNADTTVRNSYNSTALESVTAPFEAVKPIYDQLSKDLGPLGLKLDYKELKQNRVIIADLIKNHQ</sequence>
<dbReference type="RefSeq" id="WP_201920334.1">
    <property type="nucleotide sequence ID" value="NZ_JAERQG010000002.1"/>
</dbReference>
<dbReference type="PANTHER" id="PTHR24171">
    <property type="entry name" value="ANKYRIN REPEAT DOMAIN-CONTAINING PROTEIN 39-RELATED"/>
    <property type="match status" value="1"/>
</dbReference>
<evidence type="ECO:0000256" key="1">
    <source>
        <dbReference type="ARBA" id="ARBA00022737"/>
    </source>
</evidence>
<dbReference type="Gene3D" id="1.25.40.20">
    <property type="entry name" value="Ankyrin repeat-containing domain"/>
    <property type="match status" value="2"/>
</dbReference>
<keyword evidence="2 3" id="KW-0040">ANK repeat</keyword>
<dbReference type="Proteomes" id="UP000642920">
    <property type="component" value="Unassembled WGS sequence"/>
</dbReference>
<proteinExistence type="predicted"/>
<evidence type="ECO:0000313" key="6">
    <source>
        <dbReference type="Proteomes" id="UP000642920"/>
    </source>
</evidence>
<gene>
    <name evidence="5" type="ORF">JKP34_09720</name>
</gene>
<dbReference type="SUPFAM" id="SSF48403">
    <property type="entry name" value="Ankyrin repeat"/>
    <property type="match status" value="1"/>
</dbReference>
<dbReference type="Pfam" id="PF12796">
    <property type="entry name" value="Ank_2"/>
    <property type="match status" value="1"/>
</dbReference>
<feature type="chain" id="PRO_5037967660" evidence="4">
    <location>
        <begin position="31"/>
        <end position="197"/>
    </location>
</feature>
<protein>
    <submittedName>
        <fullName evidence="5">Ankyrin repeat domain-containing protein</fullName>
    </submittedName>
</protein>
<evidence type="ECO:0000256" key="2">
    <source>
        <dbReference type="ARBA" id="ARBA00023043"/>
    </source>
</evidence>
<accession>A0A937DK25</accession>